<evidence type="ECO:0000313" key="3">
    <source>
        <dbReference type="EMBL" id="MBO2029166.1"/>
    </source>
</evidence>
<gene>
    <name evidence="3" type="ORF">J4734_07945</name>
</gene>
<protein>
    <submittedName>
        <fullName evidence="3">Uncharacterized protein</fullName>
    </submittedName>
</protein>
<comment type="caution">
    <text evidence="3">The sequence shown here is derived from an EMBL/GenBank/DDBJ whole genome shotgun (WGS) entry which is preliminary data.</text>
</comment>
<evidence type="ECO:0000256" key="1">
    <source>
        <dbReference type="SAM" id="Coils"/>
    </source>
</evidence>
<name>A0A939NNT2_KLEPN</name>
<keyword evidence="1" id="KW-0175">Coiled coil</keyword>
<dbReference type="AlphaFoldDB" id="A0A939NNT2"/>
<feature type="coiled-coil region" evidence="1">
    <location>
        <begin position="52"/>
        <end position="124"/>
    </location>
</feature>
<feature type="region of interest" description="Disordered" evidence="2">
    <location>
        <begin position="16"/>
        <end position="46"/>
    </location>
</feature>
<dbReference type="Proteomes" id="UP000664620">
    <property type="component" value="Unassembled WGS sequence"/>
</dbReference>
<dbReference type="EMBL" id="JAGETO010000027">
    <property type="protein sequence ID" value="MBO2029166.1"/>
    <property type="molecule type" value="Genomic_DNA"/>
</dbReference>
<evidence type="ECO:0000313" key="4">
    <source>
        <dbReference type="Proteomes" id="UP000664620"/>
    </source>
</evidence>
<accession>A0A939NNT2</accession>
<proteinExistence type="predicted"/>
<sequence length="143" mass="15943">MTTDNVRNIGDYKKKDVGVDADCNPVSGNTPPVRLSEKLRNGIPPGLKTQMRQQMRKNMGSNNNQNKDLQDKQADLLDQTYTLGWMDGYAEGYDDAIEDTQNALNKLENENELLTEVVESKDNVIKELASSAGRALQAVKKNK</sequence>
<organism evidence="3 4">
    <name type="scientific">Klebsiella pneumoniae</name>
    <dbReference type="NCBI Taxonomy" id="573"/>
    <lineage>
        <taxon>Bacteria</taxon>
        <taxon>Pseudomonadati</taxon>
        <taxon>Pseudomonadota</taxon>
        <taxon>Gammaproteobacteria</taxon>
        <taxon>Enterobacterales</taxon>
        <taxon>Enterobacteriaceae</taxon>
        <taxon>Klebsiella/Raoultella group</taxon>
        <taxon>Klebsiella</taxon>
        <taxon>Klebsiella pneumoniae complex</taxon>
    </lineage>
</organism>
<evidence type="ECO:0000256" key="2">
    <source>
        <dbReference type="SAM" id="MobiDB-lite"/>
    </source>
</evidence>
<reference evidence="3" key="1">
    <citation type="submission" date="2021-03" db="EMBL/GenBank/DDBJ databases">
        <title>Molecular epidemiology and mechanisms of colistin and carbapenem resistance in Enterobacteriaceae from clinical isolates, the environment and porcine samples in Pretoria, South Africa.</title>
        <authorList>
            <person name="Bogoshi D."/>
            <person name="Mbelle N.M."/>
            <person name="Naidoo V."/>
            <person name="Osei Sekyere J."/>
        </authorList>
    </citation>
    <scope>NUCLEOTIDE SEQUENCE</scope>
    <source>
        <strain evidence="3">C034</strain>
    </source>
</reference>